<feature type="chain" id="PRO_5002163302" evidence="1">
    <location>
        <begin position="19"/>
        <end position="39"/>
    </location>
</feature>
<dbReference type="AlphaFoldDB" id="A0A0C2BW52"/>
<proteinExistence type="predicted"/>
<organism evidence="2 3">
    <name type="scientific">Ancylostoma duodenale</name>
    <dbReference type="NCBI Taxonomy" id="51022"/>
    <lineage>
        <taxon>Eukaryota</taxon>
        <taxon>Metazoa</taxon>
        <taxon>Ecdysozoa</taxon>
        <taxon>Nematoda</taxon>
        <taxon>Chromadorea</taxon>
        <taxon>Rhabditida</taxon>
        <taxon>Rhabditina</taxon>
        <taxon>Rhabditomorpha</taxon>
        <taxon>Strongyloidea</taxon>
        <taxon>Ancylostomatidae</taxon>
        <taxon>Ancylostomatinae</taxon>
        <taxon>Ancylostoma</taxon>
    </lineage>
</organism>
<sequence>MLASLLLILASSIDLSVACFASGVCGGGCPPPPPPVCGG</sequence>
<evidence type="ECO:0000256" key="1">
    <source>
        <dbReference type="SAM" id="SignalP"/>
    </source>
</evidence>
<gene>
    <name evidence="2" type="ORF">ANCDUO_21741</name>
</gene>
<feature type="signal peptide" evidence="1">
    <location>
        <begin position="1"/>
        <end position="18"/>
    </location>
</feature>
<keyword evidence="1" id="KW-0732">Signal</keyword>
<evidence type="ECO:0000313" key="3">
    <source>
        <dbReference type="Proteomes" id="UP000054047"/>
    </source>
</evidence>
<name>A0A0C2BW52_9BILA</name>
<reference evidence="2 3" key="1">
    <citation type="submission" date="2013-12" db="EMBL/GenBank/DDBJ databases">
        <title>Draft genome of the parsitic nematode Ancylostoma duodenale.</title>
        <authorList>
            <person name="Mitreva M."/>
        </authorList>
    </citation>
    <scope>NUCLEOTIDE SEQUENCE [LARGE SCALE GENOMIC DNA]</scope>
    <source>
        <strain evidence="2 3">Zhejiang</strain>
    </source>
</reference>
<protein>
    <submittedName>
        <fullName evidence="2">Uncharacterized protein</fullName>
    </submittedName>
</protein>
<accession>A0A0C2BW52</accession>
<dbReference type="Proteomes" id="UP000054047">
    <property type="component" value="Unassembled WGS sequence"/>
</dbReference>
<keyword evidence="3" id="KW-1185">Reference proteome</keyword>
<dbReference type="EMBL" id="KN761712">
    <property type="protein sequence ID" value="KIH48193.1"/>
    <property type="molecule type" value="Genomic_DNA"/>
</dbReference>
<evidence type="ECO:0000313" key="2">
    <source>
        <dbReference type="EMBL" id="KIH48193.1"/>
    </source>
</evidence>
<feature type="non-terminal residue" evidence="2">
    <location>
        <position position="39"/>
    </location>
</feature>